<feature type="signal peptide" evidence="1">
    <location>
        <begin position="1"/>
        <end position="23"/>
    </location>
</feature>
<dbReference type="Proteomes" id="UP000182063">
    <property type="component" value="Chromosome"/>
</dbReference>
<protein>
    <recommendedName>
        <fullName evidence="4">TraB/GumN family protein</fullName>
    </recommendedName>
</protein>
<dbReference type="EMBL" id="CP018221">
    <property type="protein sequence ID" value="API58318.1"/>
    <property type="molecule type" value="Genomic_DNA"/>
</dbReference>
<organism evidence="2 3">
    <name type="scientific">Tardibacter chloracetimidivorans</name>
    <dbReference type="NCBI Taxonomy" id="1921510"/>
    <lineage>
        <taxon>Bacteria</taxon>
        <taxon>Pseudomonadati</taxon>
        <taxon>Pseudomonadota</taxon>
        <taxon>Alphaproteobacteria</taxon>
        <taxon>Sphingomonadales</taxon>
        <taxon>Sphingomonadaceae</taxon>
        <taxon>Tardibacter</taxon>
    </lineage>
</organism>
<keyword evidence="1" id="KW-0732">Signal</keyword>
<dbReference type="InterPro" id="IPR047111">
    <property type="entry name" value="YbaP-like"/>
</dbReference>
<dbReference type="KEGG" id="sphj:BSL82_02515"/>
<dbReference type="OrthoDB" id="9806326at2"/>
<evidence type="ECO:0000313" key="2">
    <source>
        <dbReference type="EMBL" id="API58318.1"/>
    </source>
</evidence>
<dbReference type="CDD" id="cd14789">
    <property type="entry name" value="Tiki"/>
    <property type="match status" value="1"/>
</dbReference>
<dbReference type="InterPro" id="IPR002816">
    <property type="entry name" value="TraB/PrgY/GumN_fam"/>
</dbReference>
<dbReference type="PANTHER" id="PTHR40590:SF1">
    <property type="entry name" value="CYTOPLASMIC PROTEIN"/>
    <property type="match status" value="1"/>
</dbReference>
<accession>A0A1L3ZRS0</accession>
<sequence>MFRKTIGSLLLALAALVPTAACARAPEARPALWKLADEDTTIYLFGTVHALPRELAWNTGAVRDAFDSAGTLVVEVADDKDAASLAPMLKLGLAEPGSVTPLSERVPEKEREALKALIARTPFPPQAMDRFETWLAALFLVAPTLADAGLDPATGADRVLMASAQKRGIAVVGLETTEEQLGYFDKLPEADQRSLLSAVIEEEGSMKKQFQQLIAAWARGDVAALEELADDELKANPNVRKVLLTSRNARWADWIAERMDTPGTVFVAVGAGHLAGDDSVQHMLGLKKLDVERVQ</sequence>
<dbReference type="RefSeq" id="WP_072595891.1">
    <property type="nucleotide sequence ID" value="NZ_CP018221.1"/>
</dbReference>
<dbReference type="Pfam" id="PF01963">
    <property type="entry name" value="TraB_PrgY_gumN"/>
    <property type="match status" value="1"/>
</dbReference>
<dbReference type="STRING" id="1921510.BSL82_02515"/>
<gene>
    <name evidence="2" type="ORF">BSL82_02515</name>
</gene>
<evidence type="ECO:0008006" key="4">
    <source>
        <dbReference type="Google" id="ProtNLM"/>
    </source>
</evidence>
<dbReference type="AlphaFoldDB" id="A0A1L3ZRS0"/>
<evidence type="ECO:0000313" key="3">
    <source>
        <dbReference type="Proteomes" id="UP000182063"/>
    </source>
</evidence>
<evidence type="ECO:0000256" key="1">
    <source>
        <dbReference type="SAM" id="SignalP"/>
    </source>
</evidence>
<keyword evidence="3" id="KW-1185">Reference proteome</keyword>
<proteinExistence type="predicted"/>
<feature type="chain" id="PRO_5009857749" description="TraB/GumN family protein" evidence="1">
    <location>
        <begin position="24"/>
        <end position="295"/>
    </location>
</feature>
<name>A0A1L3ZRS0_9SPHN</name>
<dbReference type="PANTHER" id="PTHR40590">
    <property type="entry name" value="CYTOPLASMIC PROTEIN-RELATED"/>
    <property type="match status" value="1"/>
</dbReference>
<reference evidence="3" key="1">
    <citation type="submission" date="2016-11" db="EMBL/GenBank/DDBJ databases">
        <title>Complete Genome Sequence of alachlor-degrading Sphingomonas sp. strain JJ-A5.</title>
        <authorList>
            <person name="Lee H."/>
            <person name="Ka J.-O."/>
        </authorList>
    </citation>
    <scope>NUCLEOTIDE SEQUENCE [LARGE SCALE GENOMIC DNA]</scope>
    <source>
        <strain evidence="3">JJ-A5</strain>
    </source>
</reference>